<dbReference type="GO" id="GO:0003677">
    <property type="term" value="F:DNA binding"/>
    <property type="evidence" value="ECO:0007669"/>
    <property type="project" value="UniProtKB-KW"/>
</dbReference>
<dbReference type="InterPro" id="IPR000524">
    <property type="entry name" value="Tscrpt_reg_HTH_GntR"/>
</dbReference>
<dbReference type="EMBL" id="BQKC01000001">
    <property type="protein sequence ID" value="GJM55858.1"/>
    <property type="molecule type" value="Genomic_DNA"/>
</dbReference>
<dbReference type="RefSeq" id="WP_135978297.1">
    <property type="nucleotide sequence ID" value="NZ_BQKC01000001.1"/>
</dbReference>
<dbReference type="PROSITE" id="PS50949">
    <property type="entry name" value="HTH_GNTR"/>
    <property type="match status" value="1"/>
</dbReference>
<proteinExistence type="predicted"/>
<dbReference type="SMART" id="SM00866">
    <property type="entry name" value="UTRA"/>
    <property type="match status" value="1"/>
</dbReference>
<evidence type="ECO:0000259" key="4">
    <source>
        <dbReference type="PROSITE" id="PS50949"/>
    </source>
</evidence>
<dbReference type="InterPro" id="IPR028978">
    <property type="entry name" value="Chorismate_lyase_/UTRA_dom_sf"/>
</dbReference>
<dbReference type="SUPFAM" id="SSF46785">
    <property type="entry name" value="Winged helix' DNA-binding domain"/>
    <property type="match status" value="1"/>
</dbReference>
<evidence type="ECO:0000313" key="6">
    <source>
        <dbReference type="Proteomes" id="UP001055025"/>
    </source>
</evidence>
<keyword evidence="2" id="KW-0238">DNA-binding</keyword>
<keyword evidence="1" id="KW-0805">Transcription regulation</keyword>
<dbReference type="Gene3D" id="3.40.1410.10">
    <property type="entry name" value="Chorismate lyase-like"/>
    <property type="match status" value="1"/>
</dbReference>
<dbReference type="InterPro" id="IPR011663">
    <property type="entry name" value="UTRA"/>
</dbReference>
<evidence type="ECO:0000256" key="1">
    <source>
        <dbReference type="ARBA" id="ARBA00023015"/>
    </source>
</evidence>
<dbReference type="InterPro" id="IPR036388">
    <property type="entry name" value="WH-like_DNA-bd_sf"/>
</dbReference>
<dbReference type="InterPro" id="IPR050679">
    <property type="entry name" value="Bact_HTH_transcr_reg"/>
</dbReference>
<dbReference type="Pfam" id="PF00392">
    <property type="entry name" value="GntR"/>
    <property type="match status" value="1"/>
</dbReference>
<gene>
    <name evidence="5" type="ORF">ATOP_15130</name>
</gene>
<reference evidence="5" key="1">
    <citation type="journal article" date="2022" name="Int. J. Syst. Evol. Microbiol.">
        <title>Granulimonas faecalis gen. nov., sp. nov., and Leptogranulimonas caecicola gen. nov., sp. nov., novel lactate-producing Atopobiaceae bacteria isolated from mouse intestines, and an emended description of the family Atopobiaceae.</title>
        <authorList>
            <person name="Morinaga K."/>
            <person name="Kusada H."/>
            <person name="Sakamoto S."/>
            <person name="Murakami T."/>
            <person name="Toyoda A."/>
            <person name="Mori H."/>
            <person name="Meng X.Y."/>
            <person name="Takashino M."/>
            <person name="Murotomi K."/>
            <person name="Tamaki H."/>
        </authorList>
    </citation>
    <scope>NUCLEOTIDE SEQUENCE</scope>
    <source>
        <strain evidence="5">OPF53</strain>
    </source>
</reference>
<accession>A0AAV5B526</accession>
<dbReference type="Gene3D" id="1.10.10.10">
    <property type="entry name" value="Winged helix-like DNA-binding domain superfamily/Winged helix DNA-binding domain"/>
    <property type="match status" value="1"/>
</dbReference>
<dbReference type="InterPro" id="IPR036390">
    <property type="entry name" value="WH_DNA-bd_sf"/>
</dbReference>
<dbReference type="PANTHER" id="PTHR44846">
    <property type="entry name" value="MANNOSYL-D-GLYCERATE TRANSPORT/METABOLISM SYSTEM REPRESSOR MNGR-RELATED"/>
    <property type="match status" value="1"/>
</dbReference>
<keyword evidence="6" id="KW-1185">Reference proteome</keyword>
<dbReference type="AlphaFoldDB" id="A0AAV5B526"/>
<organism evidence="5 6">
    <name type="scientific">Granulimonas faecalis</name>
    <dbReference type="NCBI Taxonomy" id="2894155"/>
    <lineage>
        <taxon>Bacteria</taxon>
        <taxon>Bacillati</taxon>
        <taxon>Actinomycetota</taxon>
        <taxon>Coriobacteriia</taxon>
        <taxon>Coriobacteriales</taxon>
        <taxon>Kribbibacteriaceae</taxon>
        <taxon>Granulimonas</taxon>
    </lineage>
</organism>
<dbReference type="GO" id="GO:0003700">
    <property type="term" value="F:DNA-binding transcription factor activity"/>
    <property type="evidence" value="ECO:0007669"/>
    <property type="project" value="InterPro"/>
</dbReference>
<dbReference type="Pfam" id="PF07702">
    <property type="entry name" value="UTRA"/>
    <property type="match status" value="1"/>
</dbReference>
<name>A0AAV5B526_9ACTN</name>
<evidence type="ECO:0000313" key="5">
    <source>
        <dbReference type="EMBL" id="GJM55858.1"/>
    </source>
</evidence>
<dbReference type="PANTHER" id="PTHR44846:SF1">
    <property type="entry name" value="MANNOSYL-D-GLYCERATE TRANSPORT_METABOLISM SYSTEM REPRESSOR MNGR-RELATED"/>
    <property type="match status" value="1"/>
</dbReference>
<keyword evidence="3" id="KW-0804">Transcription</keyword>
<evidence type="ECO:0000256" key="3">
    <source>
        <dbReference type="ARBA" id="ARBA00023163"/>
    </source>
</evidence>
<dbReference type="Proteomes" id="UP001055025">
    <property type="component" value="Unassembled WGS sequence"/>
</dbReference>
<feature type="domain" description="HTH gntR-type" evidence="4">
    <location>
        <begin position="10"/>
        <end position="78"/>
    </location>
</feature>
<protein>
    <submittedName>
        <fullName evidence="5">GntR family transcriptional regulator</fullName>
    </submittedName>
</protein>
<dbReference type="CDD" id="cd07377">
    <property type="entry name" value="WHTH_GntR"/>
    <property type="match status" value="1"/>
</dbReference>
<comment type="caution">
    <text evidence="5">The sequence shown here is derived from an EMBL/GenBank/DDBJ whole genome shotgun (WGS) entry which is preliminary data.</text>
</comment>
<dbReference type="SUPFAM" id="SSF64288">
    <property type="entry name" value="Chorismate lyase-like"/>
    <property type="match status" value="1"/>
</dbReference>
<dbReference type="PRINTS" id="PR00035">
    <property type="entry name" value="HTHGNTR"/>
</dbReference>
<dbReference type="SMART" id="SM00345">
    <property type="entry name" value="HTH_GNTR"/>
    <property type="match status" value="1"/>
</dbReference>
<evidence type="ECO:0000256" key="2">
    <source>
        <dbReference type="ARBA" id="ARBA00023125"/>
    </source>
</evidence>
<dbReference type="GO" id="GO:0045892">
    <property type="term" value="P:negative regulation of DNA-templated transcription"/>
    <property type="evidence" value="ECO:0007669"/>
    <property type="project" value="TreeGrafter"/>
</dbReference>
<sequence>MADFERDDSSLLYIQVADYVREKIYSHEWGVDDRIPSEHELMAMLHLSRGTVQKGIRALVDEGLLVQQRGRGTYVVQPIMARPTSNYLLSFAESMASQGIPYETRLVEKRVEPANKACAWALGLDRGDPYLYVARVRSVFGEPVMFIESHVSLEACPGIEDADFEHEGLFEAAVRTSGHEVGRSNQVYSACVCGKRRAEWLECDEKSPALQLEQTVFLDDGRAFEWGCVWLPANRCVISASTERA</sequence>